<evidence type="ECO:0000313" key="3">
    <source>
        <dbReference type="WBParaSite" id="PSU_v2.g10701.t1"/>
    </source>
</evidence>
<dbReference type="Pfam" id="PF00651">
    <property type="entry name" value="BTB"/>
    <property type="match status" value="1"/>
</dbReference>
<evidence type="ECO:0000313" key="2">
    <source>
        <dbReference type="Proteomes" id="UP000887577"/>
    </source>
</evidence>
<dbReference type="GO" id="GO:0005829">
    <property type="term" value="C:cytosol"/>
    <property type="evidence" value="ECO:0007669"/>
    <property type="project" value="TreeGrafter"/>
</dbReference>
<feature type="domain" description="BTB" evidence="1">
    <location>
        <begin position="27"/>
        <end position="101"/>
    </location>
</feature>
<dbReference type="SMART" id="SM00875">
    <property type="entry name" value="BACK"/>
    <property type="match status" value="1"/>
</dbReference>
<dbReference type="InterPro" id="IPR011333">
    <property type="entry name" value="SKP1/BTB/POZ_sf"/>
</dbReference>
<sequence>MIEKTLPKSLKLLYNFFKTQNIEKGHFDVEFHFGGDEILYAHKTILWPISTVFEERLFGSWKDSSSSASNKATKIPIENYSYENFKEFLTYFYIEKCKISNDNVISIVDLSEYYHLETLKEKCDKYLSKMEVEKFEIILWLEFSKLYSLKFASMHFLDLLRSNISDLIYSECFLKAKKDTVKAIISSRWLNISEEELFDAVLKWAKENIEKGDDDNFEESLKKMLKEILPQILKVN</sequence>
<dbReference type="Proteomes" id="UP000887577">
    <property type="component" value="Unplaced"/>
</dbReference>
<dbReference type="Gene3D" id="1.25.40.420">
    <property type="match status" value="1"/>
</dbReference>
<dbReference type="PANTHER" id="PTHR45774">
    <property type="entry name" value="BTB/POZ DOMAIN-CONTAINING"/>
    <property type="match status" value="1"/>
</dbReference>
<dbReference type="InterPro" id="IPR000210">
    <property type="entry name" value="BTB/POZ_dom"/>
</dbReference>
<dbReference type="PANTHER" id="PTHR45774:SF4">
    <property type="entry name" value="AXUNDEAD, ISOFORM F"/>
    <property type="match status" value="1"/>
</dbReference>
<dbReference type="Pfam" id="PF07707">
    <property type="entry name" value="BACK"/>
    <property type="match status" value="1"/>
</dbReference>
<dbReference type="PROSITE" id="PS50097">
    <property type="entry name" value="BTB"/>
    <property type="match status" value="1"/>
</dbReference>
<dbReference type="InterPro" id="IPR011705">
    <property type="entry name" value="BACK"/>
</dbReference>
<dbReference type="WBParaSite" id="PSU_v2.g10701.t1">
    <property type="protein sequence ID" value="PSU_v2.g10701.t1"/>
    <property type="gene ID" value="PSU_v2.g10701"/>
</dbReference>
<dbReference type="CDD" id="cd18186">
    <property type="entry name" value="BTB_POZ_ZBTB_KLHL-like"/>
    <property type="match status" value="1"/>
</dbReference>
<dbReference type="AlphaFoldDB" id="A0A914XVZ7"/>
<reference evidence="3" key="1">
    <citation type="submission" date="2022-11" db="UniProtKB">
        <authorList>
            <consortium name="WormBaseParasite"/>
        </authorList>
    </citation>
    <scope>IDENTIFICATION</scope>
</reference>
<proteinExistence type="predicted"/>
<accession>A0A914XVZ7</accession>
<dbReference type="SUPFAM" id="SSF54695">
    <property type="entry name" value="POZ domain"/>
    <property type="match status" value="1"/>
</dbReference>
<organism evidence="2 3">
    <name type="scientific">Panagrolaimus superbus</name>
    <dbReference type="NCBI Taxonomy" id="310955"/>
    <lineage>
        <taxon>Eukaryota</taxon>
        <taxon>Metazoa</taxon>
        <taxon>Ecdysozoa</taxon>
        <taxon>Nematoda</taxon>
        <taxon>Chromadorea</taxon>
        <taxon>Rhabditida</taxon>
        <taxon>Tylenchina</taxon>
        <taxon>Panagrolaimomorpha</taxon>
        <taxon>Panagrolaimoidea</taxon>
        <taxon>Panagrolaimidae</taxon>
        <taxon>Panagrolaimus</taxon>
    </lineage>
</organism>
<dbReference type="SMART" id="SM00225">
    <property type="entry name" value="BTB"/>
    <property type="match status" value="1"/>
</dbReference>
<keyword evidence="2" id="KW-1185">Reference proteome</keyword>
<evidence type="ECO:0000259" key="1">
    <source>
        <dbReference type="PROSITE" id="PS50097"/>
    </source>
</evidence>
<dbReference type="Gene3D" id="3.30.710.10">
    <property type="entry name" value="Potassium Channel Kv1.1, Chain A"/>
    <property type="match status" value="1"/>
</dbReference>
<protein>
    <submittedName>
        <fullName evidence="3">BTB domain-containing protein</fullName>
    </submittedName>
</protein>
<dbReference type="GO" id="GO:0022008">
    <property type="term" value="P:neurogenesis"/>
    <property type="evidence" value="ECO:0007669"/>
    <property type="project" value="TreeGrafter"/>
</dbReference>
<name>A0A914XVZ7_9BILA</name>